<dbReference type="SMART" id="SM00729">
    <property type="entry name" value="Elp3"/>
    <property type="match status" value="1"/>
</dbReference>
<name>A0ABY6HW57_9ARCH</name>
<dbReference type="PANTHER" id="PTHR43324">
    <property type="match status" value="1"/>
</dbReference>
<reference evidence="2" key="1">
    <citation type="submission" date="2022-09" db="EMBL/GenBank/DDBJ databases">
        <title>Actin cytoskeleton and complex cell architecture in an #Asgard archaeon.</title>
        <authorList>
            <person name="Ponce Toledo R.I."/>
            <person name="Schleper C."/>
            <person name="Rodrigues Oliveira T."/>
            <person name="Wollweber F."/>
            <person name="Xu J."/>
            <person name="Rittmann S."/>
            <person name="Klingl A."/>
            <person name="Pilhofer M."/>
        </authorList>
    </citation>
    <scope>NUCLEOTIDE SEQUENCE</scope>
    <source>
        <strain evidence="2">B-35</strain>
    </source>
</reference>
<evidence type="ECO:0000313" key="2">
    <source>
        <dbReference type="EMBL" id="UYP46597.1"/>
    </source>
</evidence>
<sequence length="603" mass="68152">MKLLIIDGYIDTPGCLGVPPYLSPLARYIFGSVKKNLPVNSQINYVTIDQFRKSQEKKTQQERFETNQGESIQNFISGIYDITIFITGVSVPGKYLTSQPIRFSELRRYGHLLTNSFTILCGPATKYGIGEEGGKTSISAEKLKEIFNLIIYGDPEIVLNKLLSGEFLSTFQLPENIEEISRFERKSMEEIRDFAIEGAKLIPSHPNYSEGNGGNLICEIETFRGCPRYHSGGCAFCIEPLKGKTLHRSPDSVIAEIVALYSQGVRHFRLGSQTDFYAFQHKAFDHPKYPRPNPEVIEFLLSSIRNACPDLKTLHIDNVNALNFVLYPDEATQITKAIVKYCTAGNIAAIGVESVDNDVIIKNNLKATAPEILETIKIINLYGSDIGENGSPKFLPGLNFIMGLPGETKTSLDECFEFLSSVIEQNLLLRRINLRKFMVPTSIPQKNARKISKHLTKFASKYYHWKELIREQIDNPMLKKIYPIGRELSNCYAEKHEGNATLLRQPGTYPIICFVHTKLPLKQYYNLLIVNHGQRSITCLQSPVNLIELSQKELESIDGIGKKRAISIKSIQPKTFSEWNENFPEIIDRLLKIQPSIKEVCSK</sequence>
<dbReference type="EMBL" id="CP104013">
    <property type="protein sequence ID" value="UYP46597.1"/>
    <property type="molecule type" value="Genomic_DNA"/>
</dbReference>
<organism evidence="2 3">
    <name type="scientific">Candidatus Lokiarchaeum ossiferum</name>
    <dbReference type="NCBI Taxonomy" id="2951803"/>
    <lineage>
        <taxon>Archaea</taxon>
        <taxon>Promethearchaeati</taxon>
        <taxon>Promethearchaeota</taxon>
        <taxon>Promethearchaeia</taxon>
        <taxon>Promethearchaeales</taxon>
        <taxon>Promethearchaeaceae</taxon>
        <taxon>Candidatus Lokiarchaeum</taxon>
    </lineage>
</organism>
<dbReference type="SFLD" id="SFLDS00029">
    <property type="entry name" value="Radical_SAM"/>
    <property type="match status" value="1"/>
</dbReference>
<evidence type="ECO:0000259" key="1">
    <source>
        <dbReference type="PROSITE" id="PS51918"/>
    </source>
</evidence>
<dbReference type="PROSITE" id="PS51918">
    <property type="entry name" value="RADICAL_SAM"/>
    <property type="match status" value="1"/>
</dbReference>
<keyword evidence="3" id="KW-1185">Reference proteome</keyword>
<evidence type="ECO:0000313" key="3">
    <source>
        <dbReference type="Proteomes" id="UP001208689"/>
    </source>
</evidence>
<dbReference type="Pfam" id="PF04055">
    <property type="entry name" value="Radical_SAM"/>
    <property type="match status" value="1"/>
</dbReference>
<dbReference type="Gene3D" id="3.80.30.20">
    <property type="entry name" value="tm_1862 like domain"/>
    <property type="match status" value="1"/>
</dbReference>
<dbReference type="SUPFAM" id="SSF102114">
    <property type="entry name" value="Radical SAM enzymes"/>
    <property type="match status" value="1"/>
</dbReference>
<proteinExistence type="predicted"/>
<dbReference type="InterPro" id="IPR058240">
    <property type="entry name" value="rSAM_sf"/>
</dbReference>
<dbReference type="Proteomes" id="UP001208689">
    <property type="component" value="Chromosome"/>
</dbReference>
<dbReference type="PANTHER" id="PTHR43324:SF1">
    <property type="entry name" value="RADICAL SAM CORE DOMAIN-CONTAINING PROTEIN"/>
    <property type="match status" value="1"/>
</dbReference>
<dbReference type="InterPro" id="IPR023404">
    <property type="entry name" value="rSAM_horseshoe"/>
</dbReference>
<accession>A0ABY6HW57</accession>
<gene>
    <name evidence="2" type="ORF">NEF87_002882</name>
</gene>
<protein>
    <recommendedName>
        <fullName evidence="1">Radical SAM core domain-containing protein</fullName>
    </recommendedName>
</protein>
<dbReference type="SFLD" id="SFLDG01082">
    <property type="entry name" value="B12-binding_domain_containing"/>
    <property type="match status" value="1"/>
</dbReference>
<feature type="domain" description="Radical SAM core" evidence="1">
    <location>
        <begin position="212"/>
        <end position="478"/>
    </location>
</feature>
<dbReference type="InterPro" id="IPR007197">
    <property type="entry name" value="rSAM"/>
</dbReference>
<dbReference type="InterPro" id="IPR006638">
    <property type="entry name" value="Elp3/MiaA/NifB-like_rSAM"/>
</dbReference>